<dbReference type="InterPro" id="IPR024932">
    <property type="entry name" value="ApbE"/>
</dbReference>
<evidence type="ECO:0000256" key="9">
    <source>
        <dbReference type="ARBA" id="ARBA00031306"/>
    </source>
</evidence>
<dbReference type="SUPFAM" id="SSF143631">
    <property type="entry name" value="ApbE-like"/>
    <property type="match status" value="1"/>
</dbReference>
<keyword evidence="8 11" id="KW-0460">Magnesium</keyword>
<keyword evidence="13" id="KW-1003">Cell membrane</keyword>
<evidence type="ECO:0000313" key="15">
    <source>
        <dbReference type="Proteomes" id="UP000294914"/>
    </source>
</evidence>
<keyword evidence="13" id="KW-0732">Signal</keyword>
<evidence type="ECO:0000256" key="7">
    <source>
        <dbReference type="ARBA" id="ARBA00022827"/>
    </source>
</evidence>
<dbReference type="Pfam" id="PF02424">
    <property type="entry name" value="ApbE"/>
    <property type="match status" value="1"/>
</dbReference>
<keyword evidence="13 14" id="KW-0449">Lipoprotein</keyword>
<keyword evidence="13" id="KW-0997">Cell inner membrane</keyword>
<evidence type="ECO:0000256" key="5">
    <source>
        <dbReference type="ARBA" id="ARBA00022679"/>
    </source>
</evidence>
<comment type="caution">
    <text evidence="14">The sequence shown here is derived from an EMBL/GenBank/DDBJ whole genome shotgun (WGS) entry which is preliminary data.</text>
</comment>
<evidence type="ECO:0000256" key="11">
    <source>
        <dbReference type="PIRNR" id="PIRNR006268"/>
    </source>
</evidence>
<feature type="binding site" evidence="12">
    <location>
        <position position="300"/>
    </location>
    <ligand>
        <name>Mg(2+)</name>
        <dbReference type="ChEBI" id="CHEBI:18420"/>
    </ligand>
</feature>
<dbReference type="RefSeq" id="WP_134080836.1">
    <property type="nucleotide sequence ID" value="NZ_SOQX01000001.1"/>
</dbReference>
<comment type="cofactor">
    <cofactor evidence="12">
        <name>Mg(2+)</name>
        <dbReference type="ChEBI" id="CHEBI:18420"/>
    </cofactor>
    <cofactor evidence="12">
        <name>Mn(2+)</name>
        <dbReference type="ChEBI" id="CHEBI:29035"/>
    </cofactor>
    <text evidence="12">Magnesium. Can also use manganese.</text>
</comment>
<accession>A0A4R8J1H5</accession>
<evidence type="ECO:0000256" key="4">
    <source>
        <dbReference type="ARBA" id="ARBA00022630"/>
    </source>
</evidence>
<dbReference type="PANTHER" id="PTHR30040">
    <property type="entry name" value="THIAMINE BIOSYNTHESIS LIPOPROTEIN APBE"/>
    <property type="match status" value="1"/>
</dbReference>
<evidence type="ECO:0000256" key="13">
    <source>
        <dbReference type="RuleBase" id="RU363002"/>
    </source>
</evidence>
<keyword evidence="13" id="KW-0472">Membrane</keyword>
<dbReference type="AlphaFoldDB" id="A0A4R8J1H5"/>
<dbReference type="EC" id="2.7.1.180" evidence="2 11"/>
<protein>
    <recommendedName>
        <fullName evidence="3 11">FAD:protein FMN transferase</fullName>
        <ecNumber evidence="2 11">2.7.1.180</ecNumber>
    </recommendedName>
    <alternativeName>
        <fullName evidence="9 11">Flavin transferase</fullName>
    </alternativeName>
</protein>
<dbReference type="PIRSF" id="PIRSF006268">
    <property type="entry name" value="ApbE"/>
    <property type="match status" value="1"/>
</dbReference>
<dbReference type="GO" id="GO:0046872">
    <property type="term" value="F:metal ion binding"/>
    <property type="evidence" value="ECO:0007669"/>
    <property type="project" value="UniProtKB-UniRule"/>
</dbReference>
<evidence type="ECO:0000256" key="1">
    <source>
        <dbReference type="ARBA" id="ARBA00008282"/>
    </source>
</evidence>
<keyword evidence="4 11" id="KW-0285">Flavoprotein</keyword>
<dbReference type="InterPro" id="IPR003374">
    <property type="entry name" value="ApbE-like_sf"/>
</dbReference>
<proteinExistence type="inferred from homology"/>
<evidence type="ECO:0000256" key="10">
    <source>
        <dbReference type="ARBA" id="ARBA00048540"/>
    </source>
</evidence>
<evidence type="ECO:0000256" key="12">
    <source>
        <dbReference type="PIRSR" id="PIRSR006268-2"/>
    </source>
</evidence>
<feature type="binding site" evidence="12">
    <location>
        <position position="177"/>
    </location>
    <ligand>
        <name>Mg(2+)</name>
        <dbReference type="ChEBI" id="CHEBI:18420"/>
    </ligand>
</feature>
<keyword evidence="5 11" id="KW-0808">Transferase</keyword>
<name>A0A4R8J1H5_9GAMM</name>
<dbReference type="Gene3D" id="3.10.520.10">
    <property type="entry name" value="ApbE-like domains"/>
    <property type="match status" value="1"/>
</dbReference>
<evidence type="ECO:0000256" key="2">
    <source>
        <dbReference type="ARBA" id="ARBA00011955"/>
    </source>
</evidence>
<sequence>MNRLKILFSTFIFVFLLSACQQEPEPEEHKSTMMVFGTLVTITLWDVEEDKANEAISAVADDLSFMHEAWHPWRPGPMGRMNQLLGMAGEFTGNISVIPLIEKSRTLSEQSQGLFNPALGKLVKLWGFHQEDMFASFPPPQEEIDKLLAANPQISDIRIDDVRISNDNPAVRLDLGAIAKGEAVERSIDYLRSIGIDHAMVNAGGDLKAIGRHGDRPWHIGVRHPRKQCQEENQAECLIARLDVRDNEAVFTSGDYERYFEDNDKRYHHILDPRTGYPADQTTSVTVIHHDGATADAAATALFIAGPEQWPQIARNMGIEHVMLIDKQGRAHLTPSMAERIELQDDDIETVIQELP</sequence>
<keyword evidence="6 11" id="KW-0479">Metal-binding</keyword>
<evidence type="ECO:0000256" key="8">
    <source>
        <dbReference type="ARBA" id="ARBA00022842"/>
    </source>
</evidence>
<feature type="signal peptide" evidence="13">
    <location>
        <begin position="1"/>
        <end position="21"/>
    </location>
</feature>
<dbReference type="PANTHER" id="PTHR30040:SF2">
    <property type="entry name" value="FAD:PROTEIN FMN TRANSFERASE"/>
    <property type="match status" value="1"/>
</dbReference>
<dbReference type="OrthoDB" id="9778595at2"/>
<evidence type="ECO:0000313" key="14">
    <source>
        <dbReference type="EMBL" id="TDY04167.1"/>
    </source>
</evidence>
<evidence type="ECO:0000256" key="3">
    <source>
        <dbReference type="ARBA" id="ARBA00016337"/>
    </source>
</evidence>
<gene>
    <name evidence="14" type="ORF">EDC23_0539</name>
</gene>
<dbReference type="Proteomes" id="UP000294914">
    <property type="component" value="Unassembled WGS sequence"/>
</dbReference>
<feature type="chain" id="PRO_5021040157" description="FAD:protein FMN transferase" evidence="13">
    <location>
        <begin position="22"/>
        <end position="356"/>
    </location>
</feature>
<dbReference type="GO" id="GO:0005886">
    <property type="term" value="C:plasma membrane"/>
    <property type="evidence" value="ECO:0007669"/>
    <property type="project" value="UniProtKB-SubCell"/>
</dbReference>
<feature type="binding site" evidence="12">
    <location>
        <position position="296"/>
    </location>
    <ligand>
        <name>Mg(2+)</name>
        <dbReference type="ChEBI" id="CHEBI:18420"/>
    </ligand>
</feature>
<evidence type="ECO:0000256" key="6">
    <source>
        <dbReference type="ARBA" id="ARBA00022723"/>
    </source>
</evidence>
<reference evidence="14 15" key="1">
    <citation type="submission" date="2019-03" db="EMBL/GenBank/DDBJ databases">
        <title>Genomic Encyclopedia of Type Strains, Phase IV (KMG-IV): sequencing the most valuable type-strain genomes for metagenomic binning, comparative biology and taxonomic classification.</title>
        <authorList>
            <person name="Goeker M."/>
        </authorList>
    </citation>
    <scope>NUCLEOTIDE SEQUENCE [LARGE SCALE GENOMIC DNA]</scope>
    <source>
        <strain evidence="14 15">DSM 16326</strain>
    </source>
</reference>
<keyword evidence="7 11" id="KW-0274">FAD</keyword>
<organism evidence="14 15">
    <name type="scientific">Thiohalophilus thiocyanatoxydans</name>
    <dbReference type="NCBI Taxonomy" id="381308"/>
    <lineage>
        <taxon>Bacteria</taxon>
        <taxon>Pseudomonadati</taxon>
        <taxon>Pseudomonadota</taxon>
        <taxon>Gammaproteobacteria</taxon>
        <taxon>Thiohalomonadales</taxon>
        <taxon>Thiohalophilaceae</taxon>
        <taxon>Thiohalophilus</taxon>
    </lineage>
</organism>
<comment type="subcellular location">
    <subcellularLocation>
        <location evidence="13">Cell inner membrane</location>
        <topology evidence="13">Lipid-anchor</topology>
        <orientation evidence="13">Periplasmic side</orientation>
    </subcellularLocation>
</comment>
<dbReference type="PROSITE" id="PS51257">
    <property type="entry name" value="PROKAR_LIPOPROTEIN"/>
    <property type="match status" value="1"/>
</dbReference>
<comment type="function">
    <text evidence="13">Flavin transferase that catalyzes the transfer of the FMN moiety of FAD and its covalent binding to the hydroxyl group of a threonine residue in a target flavoprotein.</text>
</comment>
<comment type="catalytic activity">
    <reaction evidence="10 11 13">
        <text>L-threonyl-[protein] + FAD = FMN-L-threonyl-[protein] + AMP + H(+)</text>
        <dbReference type="Rhea" id="RHEA:36847"/>
        <dbReference type="Rhea" id="RHEA-COMP:11060"/>
        <dbReference type="Rhea" id="RHEA-COMP:11061"/>
        <dbReference type="ChEBI" id="CHEBI:15378"/>
        <dbReference type="ChEBI" id="CHEBI:30013"/>
        <dbReference type="ChEBI" id="CHEBI:57692"/>
        <dbReference type="ChEBI" id="CHEBI:74257"/>
        <dbReference type="ChEBI" id="CHEBI:456215"/>
        <dbReference type="EC" id="2.7.1.180"/>
    </reaction>
</comment>
<dbReference type="EMBL" id="SOQX01000001">
    <property type="protein sequence ID" value="TDY04167.1"/>
    <property type="molecule type" value="Genomic_DNA"/>
</dbReference>
<comment type="similarity">
    <text evidence="1 11 13">Belongs to the ApbE family.</text>
</comment>
<dbReference type="GO" id="GO:0016740">
    <property type="term" value="F:transferase activity"/>
    <property type="evidence" value="ECO:0007669"/>
    <property type="project" value="UniProtKB-UniRule"/>
</dbReference>
<keyword evidence="15" id="KW-1185">Reference proteome</keyword>